<comment type="similarity">
    <text evidence="2">Belongs to the methylmalonyl-CoA mutase family.</text>
</comment>
<gene>
    <name evidence="7" type="ORF">ACFFMS_27260</name>
</gene>
<dbReference type="PANTHER" id="PTHR48101">
    <property type="entry name" value="METHYLMALONYL-COA MUTASE, MITOCHONDRIAL-RELATED"/>
    <property type="match status" value="1"/>
</dbReference>
<dbReference type="EMBL" id="JBHMAF010000196">
    <property type="protein sequence ID" value="MFB9761929.1"/>
    <property type="molecule type" value="Genomic_DNA"/>
</dbReference>
<dbReference type="Gene3D" id="3.20.20.240">
    <property type="entry name" value="Methylmalonyl-CoA mutase"/>
    <property type="match status" value="1"/>
</dbReference>
<keyword evidence="8" id="KW-1185">Reference proteome</keyword>
<evidence type="ECO:0000256" key="5">
    <source>
        <dbReference type="ARBA" id="ARBA00023285"/>
    </source>
</evidence>
<dbReference type="RefSeq" id="WP_379951991.1">
    <property type="nucleotide sequence ID" value="NZ_JBHMAF010000196.1"/>
</dbReference>
<dbReference type="SUPFAM" id="SSF52242">
    <property type="entry name" value="Cobalamin (vitamin B12)-binding domain"/>
    <property type="match status" value="1"/>
</dbReference>
<name>A0ABV5WMN7_9BACI</name>
<dbReference type="InterPro" id="IPR016176">
    <property type="entry name" value="Cbl-dep_enz_cat"/>
</dbReference>
<keyword evidence="3" id="KW-0846">Cobalamin</keyword>
<accession>A0ABV5WMN7</accession>
<dbReference type="SUPFAM" id="SSF51703">
    <property type="entry name" value="Cobalamin (vitamin B12)-dependent enzymes"/>
    <property type="match status" value="1"/>
</dbReference>
<comment type="caution">
    <text evidence="7">The sequence shown here is derived from an EMBL/GenBank/DDBJ whole genome shotgun (WGS) entry which is preliminary data.</text>
</comment>
<proteinExistence type="inferred from homology"/>
<feature type="domain" description="Methylmalonyl-CoA mutase alpha/beta chain catalytic" evidence="6">
    <location>
        <begin position="37"/>
        <end position="519"/>
    </location>
</feature>
<reference evidence="7 8" key="1">
    <citation type="submission" date="2024-09" db="EMBL/GenBank/DDBJ databases">
        <authorList>
            <person name="Sun Q."/>
            <person name="Mori K."/>
        </authorList>
    </citation>
    <scope>NUCLEOTIDE SEQUENCE [LARGE SCALE GENOMIC DNA]</scope>
    <source>
        <strain evidence="7 8">JCM 11201</strain>
    </source>
</reference>
<keyword evidence="4" id="KW-0413">Isomerase</keyword>
<comment type="cofactor">
    <cofactor evidence="1">
        <name>adenosylcob(III)alamin</name>
        <dbReference type="ChEBI" id="CHEBI:18408"/>
    </cofactor>
</comment>
<dbReference type="InterPro" id="IPR006099">
    <property type="entry name" value="MeMalonylCoA_mutase_a/b_cat"/>
</dbReference>
<sequence>MEKDTFQEFENVSYEAWKQLAEKTLKGAALDSIFTDTYENITLKPLYTKEDAQSARFTQAASLFPIYRDTIAQELVGNSLDETNQKVLQAIEHGQSVLHVLLDKATRQGKDSDMALPNEVLQAGAPINCVSDFEHVLQGVPLERHPFLLYTGYWAMPMLAIAAAYSKQSGSSLSGTIGADPLGCLAEEGYIPFTLQQSFDAIAGTVKWTKQHLPTVRTIFVRTDGYHNAGANAVQELAAALATAVQYVREGIKRGITADDICRQMTFSFSVGTQLFMEIAKLRAIRVLWKKAAESFGAKETTIHLHTRTSKRTKTLYDHHVNLLRTTTEAFSAIIGGTDTLHVSTYNEAASTSEENGERWARNIQHILCGESHLSKVLDPASGSYYVEAITEQLAEKAWKLFQEIETKGGMSASLQQGWLQTSIAETAKQRYRNITALEQKIVGTNVYVKQDELREIEKYGQLVEKVQRRVSEVIAYKEQRLLKECMRQELPLHHEQTLNELVRACSIGTTIGEITALFTGAGEKIVPIRSMRDAEPFEKLRGATEKYVKRAGIRPHALLVQIGAEAKGQGLSSLVKTMLEACGYHVSIGRNTAEITVLTRAETAALFLEGDLGTVKEAITNIVKSGYSGHIFTIGQFTEDQKQLLVENGVSDFLQEAGEMLPLLSDLQNQLEVMV</sequence>
<dbReference type="InterPro" id="IPR036724">
    <property type="entry name" value="Cobalamin-bd_sf"/>
</dbReference>
<evidence type="ECO:0000256" key="4">
    <source>
        <dbReference type="ARBA" id="ARBA00023235"/>
    </source>
</evidence>
<dbReference type="Pfam" id="PF01642">
    <property type="entry name" value="MM_CoA_mutase"/>
    <property type="match status" value="1"/>
</dbReference>
<evidence type="ECO:0000256" key="1">
    <source>
        <dbReference type="ARBA" id="ARBA00001922"/>
    </source>
</evidence>
<evidence type="ECO:0000313" key="7">
    <source>
        <dbReference type="EMBL" id="MFB9761929.1"/>
    </source>
</evidence>
<organism evidence="7 8">
    <name type="scientific">Ectobacillus funiculus</name>
    <dbReference type="NCBI Taxonomy" id="137993"/>
    <lineage>
        <taxon>Bacteria</taxon>
        <taxon>Bacillati</taxon>
        <taxon>Bacillota</taxon>
        <taxon>Bacilli</taxon>
        <taxon>Bacillales</taxon>
        <taxon>Bacillaceae</taxon>
        <taxon>Ectobacillus</taxon>
    </lineage>
</organism>
<dbReference type="CDD" id="cd03677">
    <property type="entry name" value="MM_CoA_mutase_beta"/>
    <property type="match status" value="1"/>
</dbReference>
<dbReference type="Proteomes" id="UP001589609">
    <property type="component" value="Unassembled WGS sequence"/>
</dbReference>
<protein>
    <submittedName>
        <fullName evidence="7">Acyl-CoA mutase large subunit family protein</fullName>
    </submittedName>
</protein>
<evidence type="ECO:0000256" key="2">
    <source>
        <dbReference type="ARBA" id="ARBA00008465"/>
    </source>
</evidence>
<dbReference type="PANTHER" id="PTHR48101:SF4">
    <property type="entry name" value="METHYLMALONYL-COA MUTASE, MITOCHONDRIAL"/>
    <property type="match status" value="1"/>
</dbReference>
<evidence type="ECO:0000313" key="8">
    <source>
        <dbReference type="Proteomes" id="UP001589609"/>
    </source>
</evidence>
<keyword evidence="5" id="KW-0170">Cobalt</keyword>
<evidence type="ECO:0000259" key="6">
    <source>
        <dbReference type="Pfam" id="PF01642"/>
    </source>
</evidence>
<evidence type="ECO:0000256" key="3">
    <source>
        <dbReference type="ARBA" id="ARBA00022628"/>
    </source>
</evidence>